<evidence type="ECO:0000259" key="21">
    <source>
        <dbReference type="PROSITE" id="PS51385"/>
    </source>
</evidence>
<comment type="caution">
    <text evidence="18">Lacks conserved residue(s) required for the propagation of feature annotation.</text>
</comment>
<dbReference type="OrthoDB" id="9806925at2"/>
<evidence type="ECO:0000256" key="13">
    <source>
        <dbReference type="ARBA" id="ARBA00023268"/>
    </source>
</evidence>
<comment type="cofactor">
    <cofactor evidence="18 19">
        <name>K(+)</name>
        <dbReference type="ChEBI" id="CHEBI:29103"/>
    </cofactor>
    <text evidence="18 19">Binds 1 potassium ion per subunit.</text>
</comment>
<keyword evidence="11 18" id="KW-0413">Isomerase</keyword>
<gene>
    <name evidence="18" type="primary">nnrE</name>
    <name evidence="17" type="synonym">nnrD</name>
    <name evidence="22" type="ORF">CHU95_11610</name>
</gene>
<feature type="binding site" evidence="17">
    <location>
        <position position="369"/>
    </location>
    <ligand>
        <name>(6S)-NADPHX</name>
        <dbReference type="ChEBI" id="CHEBI:64076"/>
    </ligand>
</feature>
<dbReference type="GO" id="GO:0052855">
    <property type="term" value="F:ADP-dependent NAD(P)H-hydrate dehydratase activity"/>
    <property type="evidence" value="ECO:0007669"/>
    <property type="project" value="UniProtKB-UniRule"/>
</dbReference>
<dbReference type="Proteomes" id="UP000216998">
    <property type="component" value="Unassembled WGS sequence"/>
</dbReference>
<comment type="similarity">
    <text evidence="3 19">In the N-terminal section; belongs to the NnrE/AIBP family.</text>
</comment>
<dbReference type="EMBL" id="NOXU01000029">
    <property type="protein sequence ID" value="OYQ34107.1"/>
    <property type="molecule type" value="Genomic_DNA"/>
</dbReference>
<evidence type="ECO:0000256" key="8">
    <source>
        <dbReference type="ARBA" id="ARBA00022857"/>
    </source>
</evidence>
<evidence type="ECO:0000256" key="17">
    <source>
        <dbReference type="HAMAP-Rule" id="MF_01965"/>
    </source>
</evidence>
<keyword evidence="10 17" id="KW-0520">NAD</keyword>
<keyword evidence="9 18" id="KW-0630">Potassium</keyword>
<evidence type="ECO:0000256" key="14">
    <source>
        <dbReference type="ARBA" id="ARBA00025153"/>
    </source>
</evidence>
<protein>
    <recommendedName>
        <fullName evidence="19">Bifunctional NAD(P)H-hydrate repair enzyme</fullName>
    </recommendedName>
    <alternativeName>
        <fullName evidence="19">Nicotinamide nucleotide repair protein</fullName>
    </alternativeName>
    <domain>
        <recommendedName>
            <fullName evidence="19">ADP-dependent (S)-NAD(P)H-hydrate dehydratase</fullName>
            <ecNumber evidence="19">4.2.1.136</ecNumber>
        </recommendedName>
        <alternativeName>
            <fullName evidence="19">ADP-dependent NAD(P)HX dehydratase</fullName>
        </alternativeName>
    </domain>
    <domain>
        <recommendedName>
            <fullName evidence="19">NAD(P)H-hydrate epimerase</fullName>
            <ecNumber evidence="19">5.1.99.6</ecNumber>
        </recommendedName>
    </domain>
</protein>
<evidence type="ECO:0000256" key="15">
    <source>
        <dbReference type="ARBA" id="ARBA00048238"/>
    </source>
</evidence>
<dbReference type="HAMAP" id="MF_01965">
    <property type="entry name" value="NADHX_dehydratase"/>
    <property type="match status" value="1"/>
</dbReference>
<dbReference type="PANTHER" id="PTHR12592">
    <property type="entry name" value="ATP-DEPENDENT (S)-NAD(P)H-HYDRATE DEHYDRATASE FAMILY MEMBER"/>
    <property type="match status" value="1"/>
</dbReference>
<evidence type="ECO:0000256" key="18">
    <source>
        <dbReference type="HAMAP-Rule" id="MF_01966"/>
    </source>
</evidence>
<dbReference type="PANTHER" id="PTHR12592:SF0">
    <property type="entry name" value="ATP-DEPENDENT (S)-NAD(P)H-HYDRATE DEHYDRATASE"/>
    <property type="match status" value="1"/>
</dbReference>
<evidence type="ECO:0000256" key="7">
    <source>
        <dbReference type="ARBA" id="ARBA00022840"/>
    </source>
</evidence>
<evidence type="ECO:0000256" key="9">
    <source>
        <dbReference type="ARBA" id="ARBA00022958"/>
    </source>
</evidence>
<keyword evidence="12 17" id="KW-0456">Lyase</keyword>
<dbReference type="EC" id="5.1.99.6" evidence="19"/>
<feature type="domain" description="YjeF C-terminal" evidence="20">
    <location>
        <begin position="220"/>
        <end position="486"/>
    </location>
</feature>
<dbReference type="HAMAP" id="MF_01966">
    <property type="entry name" value="NADHX_epimerase"/>
    <property type="match status" value="1"/>
</dbReference>
<dbReference type="InterPro" id="IPR036652">
    <property type="entry name" value="YjeF_N_dom_sf"/>
</dbReference>
<dbReference type="NCBIfam" id="TIGR00197">
    <property type="entry name" value="yjeF_nterm"/>
    <property type="match status" value="1"/>
</dbReference>
<comment type="similarity">
    <text evidence="17">Belongs to the NnrD/CARKD family.</text>
</comment>
<evidence type="ECO:0000313" key="22">
    <source>
        <dbReference type="EMBL" id="OYQ34107.1"/>
    </source>
</evidence>
<dbReference type="NCBIfam" id="TIGR00196">
    <property type="entry name" value="yjeF_cterm"/>
    <property type="match status" value="1"/>
</dbReference>
<dbReference type="Gene3D" id="3.40.50.10260">
    <property type="entry name" value="YjeF N-terminal domain"/>
    <property type="match status" value="1"/>
</dbReference>
<sequence>MGGEILTVSQMYAADRAAMDQGVPGTLLMERAGMAVAREAMQLSRGRPCPVTVLCGPGNNGGDGFVAARHLAAAGWPVRLGLLGERLALTGDAAWAASQWTGPVFPASPALLDGADLVIDALFGAGLNRALDGEALVLVQAMAAADCLLLAVDVPSGVAGDDGSILGAAALADVTVTFFRGKPAHYLYPARRQCGRLVIADIGIPESVLSAIAPAHSLNTPGLWRGAFPHPRCDGHKYNRGHALILGGPVMTGAARLAARAALRLGAGLVTLACPPTAQLAFSVSLSSLIVHPVRDAQAFARLLDDPRRNAILLGPGSGADEMLRQATLAALSSRRSGVLDADVFTAFANDLHSLCQAGLDQRWVLTPHEGEFARLFGAMPGSRLHRARSAAAESGAIILLKGPDTVIAHPDGRVRLNTNAPPDLATAGSGDVLSGLILALLAQGMDPFDAASAGAWIHGAAGQYCGRGLIADDLPEAIIPVLKQNNL</sequence>
<dbReference type="PROSITE" id="PS01050">
    <property type="entry name" value="YJEF_C_2"/>
    <property type="match status" value="1"/>
</dbReference>
<dbReference type="Gene3D" id="3.40.1190.20">
    <property type="match status" value="1"/>
</dbReference>
<dbReference type="InterPro" id="IPR030677">
    <property type="entry name" value="Nnr"/>
</dbReference>
<feature type="domain" description="YjeF N-terminal" evidence="21">
    <location>
        <begin position="11"/>
        <end position="210"/>
    </location>
</feature>
<dbReference type="PROSITE" id="PS51385">
    <property type="entry name" value="YJEF_N"/>
    <property type="match status" value="1"/>
</dbReference>
<dbReference type="SUPFAM" id="SSF53613">
    <property type="entry name" value="Ribokinase-like"/>
    <property type="match status" value="1"/>
</dbReference>
<dbReference type="RefSeq" id="WP_094456517.1">
    <property type="nucleotide sequence ID" value="NZ_NOXU01000029.1"/>
</dbReference>
<comment type="catalytic activity">
    <reaction evidence="16 17 19">
        <text>(6S)-NADPHX + ADP = AMP + phosphate + NADPH + H(+)</text>
        <dbReference type="Rhea" id="RHEA:32235"/>
        <dbReference type="ChEBI" id="CHEBI:15378"/>
        <dbReference type="ChEBI" id="CHEBI:43474"/>
        <dbReference type="ChEBI" id="CHEBI:57783"/>
        <dbReference type="ChEBI" id="CHEBI:64076"/>
        <dbReference type="ChEBI" id="CHEBI:456215"/>
        <dbReference type="ChEBI" id="CHEBI:456216"/>
        <dbReference type="EC" id="4.2.1.136"/>
    </reaction>
</comment>
<evidence type="ECO:0000313" key="23">
    <source>
        <dbReference type="Proteomes" id="UP000216998"/>
    </source>
</evidence>
<evidence type="ECO:0000259" key="20">
    <source>
        <dbReference type="PROSITE" id="PS51383"/>
    </source>
</evidence>
<organism evidence="22 23">
    <name type="scientific">Niveispirillum lacus</name>
    <dbReference type="NCBI Taxonomy" id="1981099"/>
    <lineage>
        <taxon>Bacteria</taxon>
        <taxon>Pseudomonadati</taxon>
        <taxon>Pseudomonadota</taxon>
        <taxon>Alphaproteobacteria</taxon>
        <taxon>Rhodospirillales</taxon>
        <taxon>Azospirillaceae</taxon>
        <taxon>Niveispirillum</taxon>
    </lineage>
</organism>
<evidence type="ECO:0000256" key="2">
    <source>
        <dbReference type="ARBA" id="ARBA00000909"/>
    </source>
</evidence>
<comment type="function">
    <text evidence="14 19">Bifunctional enzyme that catalyzes the epimerization of the S- and R-forms of NAD(P)HX and the dehydration of the S-form of NAD(P)HX at the expense of ADP, which is converted to AMP. This allows the repair of both epimers of NAD(P)HX, a damaged form of NAD(P)H that is a result of enzymatic or heat-dependent hydration.</text>
</comment>
<dbReference type="PIRSF" id="PIRSF017184">
    <property type="entry name" value="Nnr"/>
    <property type="match status" value="1"/>
</dbReference>
<dbReference type="Pfam" id="PF03853">
    <property type="entry name" value="YjeF_N"/>
    <property type="match status" value="1"/>
</dbReference>
<keyword evidence="23" id="KW-1185">Reference proteome</keyword>
<comment type="catalytic activity">
    <reaction evidence="15 17 19">
        <text>(6S)-NADHX + ADP = AMP + phosphate + NADH + H(+)</text>
        <dbReference type="Rhea" id="RHEA:32223"/>
        <dbReference type="ChEBI" id="CHEBI:15378"/>
        <dbReference type="ChEBI" id="CHEBI:43474"/>
        <dbReference type="ChEBI" id="CHEBI:57945"/>
        <dbReference type="ChEBI" id="CHEBI:64074"/>
        <dbReference type="ChEBI" id="CHEBI:456215"/>
        <dbReference type="ChEBI" id="CHEBI:456216"/>
        <dbReference type="EC" id="4.2.1.136"/>
    </reaction>
</comment>
<evidence type="ECO:0000256" key="1">
    <source>
        <dbReference type="ARBA" id="ARBA00000013"/>
    </source>
</evidence>
<dbReference type="InterPro" id="IPR017953">
    <property type="entry name" value="Carbohydrate_kinase_pred_CS"/>
</dbReference>
<comment type="subunit">
    <text evidence="17">Homotetramer.</text>
</comment>
<keyword evidence="13" id="KW-0511">Multifunctional enzyme</keyword>
<evidence type="ECO:0000256" key="11">
    <source>
        <dbReference type="ARBA" id="ARBA00023235"/>
    </source>
</evidence>
<dbReference type="GO" id="GO:0110051">
    <property type="term" value="P:metabolite repair"/>
    <property type="evidence" value="ECO:0007669"/>
    <property type="project" value="TreeGrafter"/>
</dbReference>
<name>A0A255YXZ5_9PROT</name>
<feature type="binding site" evidence="17">
    <location>
        <begin position="402"/>
        <end position="406"/>
    </location>
    <ligand>
        <name>AMP</name>
        <dbReference type="ChEBI" id="CHEBI:456215"/>
    </ligand>
</feature>
<keyword evidence="8 17" id="KW-0521">NADP</keyword>
<dbReference type="SUPFAM" id="SSF64153">
    <property type="entry name" value="YjeF N-terminal domain-like"/>
    <property type="match status" value="1"/>
</dbReference>
<comment type="cofactor">
    <cofactor evidence="17">
        <name>Mg(2+)</name>
        <dbReference type="ChEBI" id="CHEBI:18420"/>
    </cofactor>
</comment>
<dbReference type="EC" id="4.2.1.136" evidence="19"/>
<keyword evidence="5 18" id="KW-0479">Metal-binding</keyword>
<feature type="binding site" evidence="18">
    <location>
        <position position="153"/>
    </location>
    <ligand>
        <name>(6S)-NADPHX</name>
        <dbReference type="ChEBI" id="CHEBI:64076"/>
    </ligand>
</feature>
<feature type="binding site" evidence="17">
    <location>
        <position position="254"/>
    </location>
    <ligand>
        <name>(6S)-NADPHX</name>
        <dbReference type="ChEBI" id="CHEBI:64076"/>
    </ligand>
</feature>
<feature type="binding site" evidence="18">
    <location>
        <position position="120"/>
    </location>
    <ligand>
        <name>K(+)</name>
        <dbReference type="ChEBI" id="CHEBI:29103"/>
    </ligand>
</feature>
<feature type="binding site" evidence="17">
    <location>
        <position position="432"/>
    </location>
    <ligand>
        <name>(6S)-NADPHX</name>
        <dbReference type="ChEBI" id="CHEBI:64076"/>
    </ligand>
</feature>
<feature type="binding site" evidence="18">
    <location>
        <position position="156"/>
    </location>
    <ligand>
        <name>K(+)</name>
        <dbReference type="ChEBI" id="CHEBI:29103"/>
    </ligand>
</feature>
<dbReference type="PROSITE" id="PS51383">
    <property type="entry name" value="YJEF_C_3"/>
    <property type="match status" value="1"/>
</dbReference>
<dbReference type="GO" id="GO:0046872">
    <property type="term" value="F:metal ion binding"/>
    <property type="evidence" value="ECO:0007669"/>
    <property type="project" value="UniProtKB-UniRule"/>
</dbReference>
<dbReference type="CDD" id="cd01171">
    <property type="entry name" value="YXKO-related"/>
    <property type="match status" value="1"/>
</dbReference>
<feature type="binding site" evidence="17">
    <location>
        <position position="317"/>
    </location>
    <ligand>
        <name>(6S)-NADPHX</name>
        <dbReference type="ChEBI" id="CHEBI:64076"/>
    </ligand>
</feature>
<reference evidence="22 23" key="1">
    <citation type="submission" date="2017-07" db="EMBL/GenBank/DDBJ databases">
        <title>Niveispirillum cyanobacteriorum sp. nov., isolated from cyanobacterial aggregates in a eutrophic lake.</title>
        <authorList>
            <person name="Cai H."/>
        </authorList>
    </citation>
    <scope>NUCLEOTIDE SEQUENCE [LARGE SCALE GENOMIC DNA]</scope>
    <source>
        <strain evidence="23">TH1-14</strain>
    </source>
</reference>
<keyword evidence="7 17" id="KW-0067">ATP-binding</keyword>
<comment type="function">
    <text evidence="17">Catalyzes the dehydration of the S-form of NAD(P)HX at the expense of ADP, which is converted to AMP. Together with NAD(P)HX epimerase, which catalyzes the epimerization of the S- and R-forms, the enzyme allows the repair of both epimers of NAD(P)HX, a damaged form of NAD(P)H that is a result of enzymatic or heat-dependent hydration.</text>
</comment>
<evidence type="ECO:0000256" key="6">
    <source>
        <dbReference type="ARBA" id="ARBA00022741"/>
    </source>
</evidence>
<feature type="binding site" evidence="18">
    <location>
        <begin position="124"/>
        <end position="130"/>
    </location>
    <ligand>
        <name>(6S)-NADPHX</name>
        <dbReference type="ChEBI" id="CHEBI:64076"/>
    </ligand>
</feature>
<comment type="similarity">
    <text evidence="4 19">In the C-terminal section; belongs to the NnrD/CARKD family.</text>
</comment>
<evidence type="ECO:0000256" key="5">
    <source>
        <dbReference type="ARBA" id="ARBA00022723"/>
    </source>
</evidence>
<evidence type="ECO:0000256" key="16">
    <source>
        <dbReference type="ARBA" id="ARBA00049209"/>
    </source>
</evidence>
<accession>A0A255YXZ5</accession>
<dbReference type="InterPro" id="IPR000631">
    <property type="entry name" value="CARKD"/>
</dbReference>
<comment type="caution">
    <text evidence="22">The sequence shown here is derived from an EMBL/GenBank/DDBJ whole genome shotgun (WGS) entry which is preliminary data.</text>
</comment>
<dbReference type="Pfam" id="PF01256">
    <property type="entry name" value="Carb_kinase"/>
    <property type="match status" value="1"/>
</dbReference>
<evidence type="ECO:0000256" key="19">
    <source>
        <dbReference type="PIRNR" id="PIRNR017184"/>
    </source>
</evidence>
<feature type="binding site" evidence="18">
    <location>
        <position position="60"/>
    </location>
    <ligand>
        <name>K(+)</name>
        <dbReference type="ChEBI" id="CHEBI:29103"/>
    </ligand>
</feature>
<dbReference type="GO" id="GO:0046496">
    <property type="term" value="P:nicotinamide nucleotide metabolic process"/>
    <property type="evidence" value="ECO:0007669"/>
    <property type="project" value="UniProtKB-UniRule"/>
</dbReference>
<evidence type="ECO:0000256" key="10">
    <source>
        <dbReference type="ARBA" id="ARBA00023027"/>
    </source>
</evidence>
<evidence type="ECO:0000256" key="3">
    <source>
        <dbReference type="ARBA" id="ARBA00006001"/>
    </source>
</evidence>
<evidence type="ECO:0000256" key="4">
    <source>
        <dbReference type="ARBA" id="ARBA00009524"/>
    </source>
</evidence>
<dbReference type="GO" id="GO:0052856">
    <property type="term" value="F:NAD(P)HX epimerase activity"/>
    <property type="evidence" value="ECO:0007669"/>
    <property type="project" value="UniProtKB-UniRule"/>
</dbReference>
<proteinExistence type="inferred from homology"/>
<feature type="binding site" evidence="18">
    <location>
        <begin position="59"/>
        <end position="63"/>
    </location>
    <ligand>
        <name>(6S)-NADPHX</name>
        <dbReference type="ChEBI" id="CHEBI:64076"/>
    </ligand>
</feature>
<dbReference type="InterPro" id="IPR004443">
    <property type="entry name" value="YjeF_N_dom"/>
</dbReference>
<dbReference type="GO" id="GO:0005524">
    <property type="term" value="F:ATP binding"/>
    <property type="evidence" value="ECO:0007669"/>
    <property type="project" value="UniProtKB-UniRule"/>
</dbReference>
<feature type="binding site" evidence="17">
    <location>
        <position position="431"/>
    </location>
    <ligand>
        <name>AMP</name>
        <dbReference type="ChEBI" id="CHEBI:456215"/>
    </ligand>
</feature>
<comment type="similarity">
    <text evidence="18">Belongs to the NnrE/AIBP family.</text>
</comment>
<dbReference type="InterPro" id="IPR029056">
    <property type="entry name" value="Ribokinase-like"/>
</dbReference>
<dbReference type="AlphaFoldDB" id="A0A255YXZ5"/>
<comment type="function">
    <text evidence="18">Catalyzes the epimerization of the S- and R-forms of NAD(P)HX, a damaged form of NAD(P)H that is a result of enzymatic or heat-dependent hydration. This is a prerequisite for the S-specific NAD(P)H-hydrate dehydratase to allow the repair of both epimers of NAD(P)HX.</text>
</comment>
<comment type="catalytic activity">
    <reaction evidence="1 18 19">
        <text>(6R)-NADHX = (6S)-NADHX</text>
        <dbReference type="Rhea" id="RHEA:32215"/>
        <dbReference type="ChEBI" id="CHEBI:64074"/>
        <dbReference type="ChEBI" id="CHEBI:64075"/>
        <dbReference type="EC" id="5.1.99.6"/>
    </reaction>
</comment>
<evidence type="ECO:0000256" key="12">
    <source>
        <dbReference type="ARBA" id="ARBA00023239"/>
    </source>
</evidence>
<comment type="catalytic activity">
    <reaction evidence="2 18 19">
        <text>(6R)-NADPHX = (6S)-NADPHX</text>
        <dbReference type="Rhea" id="RHEA:32227"/>
        <dbReference type="ChEBI" id="CHEBI:64076"/>
        <dbReference type="ChEBI" id="CHEBI:64077"/>
        <dbReference type="EC" id="5.1.99.6"/>
    </reaction>
</comment>
<keyword evidence="6 17" id="KW-0547">Nucleotide-binding</keyword>